<comment type="caution">
    <text evidence="2">The sequence shown here is derived from an EMBL/GenBank/DDBJ whole genome shotgun (WGS) entry which is preliminary data.</text>
</comment>
<protein>
    <submittedName>
        <fullName evidence="2">Uncharacterized protein</fullName>
    </submittedName>
</protein>
<reference evidence="2" key="1">
    <citation type="submission" date="2023-03" db="EMBL/GenBank/DDBJ databases">
        <title>Massive genome expansion in bonnet fungi (Mycena s.s.) driven by repeated elements and novel gene families across ecological guilds.</title>
        <authorList>
            <consortium name="Lawrence Berkeley National Laboratory"/>
            <person name="Harder C.B."/>
            <person name="Miyauchi S."/>
            <person name="Viragh M."/>
            <person name="Kuo A."/>
            <person name="Thoen E."/>
            <person name="Andreopoulos B."/>
            <person name="Lu D."/>
            <person name="Skrede I."/>
            <person name="Drula E."/>
            <person name="Henrissat B."/>
            <person name="Morin E."/>
            <person name="Kohler A."/>
            <person name="Barry K."/>
            <person name="LaButti K."/>
            <person name="Morin E."/>
            <person name="Salamov A."/>
            <person name="Lipzen A."/>
            <person name="Mereny Z."/>
            <person name="Hegedus B."/>
            <person name="Baldrian P."/>
            <person name="Stursova M."/>
            <person name="Weitz H."/>
            <person name="Taylor A."/>
            <person name="Grigoriev I.V."/>
            <person name="Nagy L.G."/>
            <person name="Martin F."/>
            <person name="Kauserud H."/>
        </authorList>
    </citation>
    <scope>NUCLEOTIDE SEQUENCE</scope>
    <source>
        <strain evidence="2">CBHHK002</strain>
    </source>
</reference>
<keyword evidence="3" id="KW-1185">Reference proteome</keyword>
<organism evidence="2 3">
    <name type="scientific">Mycena albidolilacea</name>
    <dbReference type="NCBI Taxonomy" id="1033008"/>
    <lineage>
        <taxon>Eukaryota</taxon>
        <taxon>Fungi</taxon>
        <taxon>Dikarya</taxon>
        <taxon>Basidiomycota</taxon>
        <taxon>Agaricomycotina</taxon>
        <taxon>Agaricomycetes</taxon>
        <taxon>Agaricomycetidae</taxon>
        <taxon>Agaricales</taxon>
        <taxon>Marasmiineae</taxon>
        <taxon>Mycenaceae</taxon>
        <taxon>Mycena</taxon>
    </lineage>
</organism>
<gene>
    <name evidence="2" type="ORF">DFH08DRAFT_796767</name>
</gene>
<evidence type="ECO:0000313" key="2">
    <source>
        <dbReference type="EMBL" id="KAJ7368949.1"/>
    </source>
</evidence>
<dbReference type="AlphaFoldDB" id="A0AAD7F536"/>
<accession>A0AAD7F536</accession>
<feature type="region of interest" description="Disordered" evidence="1">
    <location>
        <begin position="135"/>
        <end position="177"/>
    </location>
</feature>
<evidence type="ECO:0000313" key="3">
    <source>
        <dbReference type="Proteomes" id="UP001218218"/>
    </source>
</evidence>
<dbReference type="EMBL" id="JARIHO010000001">
    <property type="protein sequence ID" value="KAJ7368949.1"/>
    <property type="molecule type" value="Genomic_DNA"/>
</dbReference>
<dbReference type="Proteomes" id="UP001218218">
    <property type="component" value="Unassembled WGS sequence"/>
</dbReference>
<proteinExistence type="predicted"/>
<sequence length="177" mass="19518">MHQWQCRAHLRDSANALIMPPRTQPKIYQILIKTHKLTILTTVAPSTSVAALKAEVLDPLKDDVTSALEDELPPRPTQTRDFELCRALKDTRGRPTGEYELLEDGKASLRDAGVANWEALFLRFRDAETGDLRPVEYVPYEDDDDAPPAPAPASTPSAAAATAETSTSRGKRKARPD</sequence>
<evidence type="ECO:0000256" key="1">
    <source>
        <dbReference type="SAM" id="MobiDB-lite"/>
    </source>
</evidence>
<feature type="compositionally biased region" description="Low complexity" evidence="1">
    <location>
        <begin position="154"/>
        <end position="168"/>
    </location>
</feature>
<name>A0AAD7F536_9AGAR</name>